<dbReference type="EMBL" id="BSXT01008830">
    <property type="protein sequence ID" value="GMF67437.1"/>
    <property type="molecule type" value="Genomic_DNA"/>
</dbReference>
<reference evidence="2" key="1">
    <citation type="submission" date="2023-04" db="EMBL/GenBank/DDBJ databases">
        <title>Phytophthora fragariaefolia NBRC 109709.</title>
        <authorList>
            <person name="Ichikawa N."/>
            <person name="Sato H."/>
            <person name="Tonouchi N."/>
        </authorList>
    </citation>
    <scope>NUCLEOTIDE SEQUENCE</scope>
    <source>
        <strain evidence="2">NBRC 109709</strain>
    </source>
</reference>
<evidence type="ECO:0000313" key="2">
    <source>
        <dbReference type="EMBL" id="GMF67437.1"/>
    </source>
</evidence>
<dbReference type="Proteomes" id="UP001165121">
    <property type="component" value="Unassembled WGS sequence"/>
</dbReference>
<organism evidence="2 3">
    <name type="scientific">Phytophthora fragariaefolia</name>
    <dbReference type="NCBI Taxonomy" id="1490495"/>
    <lineage>
        <taxon>Eukaryota</taxon>
        <taxon>Sar</taxon>
        <taxon>Stramenopiles</taxon>
        <taxon>Oomycota</taxon>
        <taxon>Peronosporomycetes</taxon>
        <taxon>Peronosporales</taxon>
        <taxon>Peronosporaceae</taxon>
        <taxon>Phytophthora</taxon>
    </lineage>
</organism>
<proteinExistence type="predicted"/>
<sequence>MFNGISLNFIHASRYEPNNYHSRTLNFIHTSKVSSSAAAATTATSQTNATTPIGTRASTAPPRTTTTTTNTIAATTTTASIGAFVLGSCKYHDSPGNKDDYHATATTTATEVGWLFYWFAVSLPI</sequence>
<comment type="caution">
    <text evidence="2">The sequence shown here is derived from an EMBL/GenBank/DDBJ whole genome shotgun (WGS) entry which is preliminary data.</text>
</comment>
<protein>
    <submittedName>
        <fullName evidence="2">Unnamed protein product</fullName>
    </submittedName>
</protein>
<keyword evidence="3" id="KW-1185">Reference proteome</keyword>
<evidence type="ECO:0000256" key="1">
    <source>
        <dbReference type="SAM" id="MobiDB-lite"/>
    </source>
</evidence>
<accession>A0A9W7DDS3</accession>
<evidence type="ECO:0000313" key="3">
    <source>
        <dbReference type="Proteomes" id="UP001165121"/>
    </source>
</evidence>
<gene>
    <name evidence="2" type="ORF">Pfra01_002837900</name>
</gene>
<feature type="region of interest" description="Disordered" evidence="1">
    <location>
        <begin position="43"/>
        <end position="67"/>
    </location>
</feature>
<dbReference type="AlphaFoldDB" id="A0A9W7DDS3"/>
<name>A0A9W7DDS3_9STRA</name>